<evidence type="ECO:0000259" key="2">
    <source>
        <dbReference type="Pfam" id="PF00823"/>
    </source>
</evidence>
<dbReference type="Proteomes" id="UP000465240">
    <property type="component" value="Unassembled WGS sequence"/>
</dbReference>
<dbReference type="EMBL" id="BLKX01000001">
    <property type="protein sequence ID" value="GFG81877.1"/>
    <property type="molecule type" value="Genomic_DNA"/>
</dbReference>
<name>A0ABQ1CC11_9MYCO</name>
<dbReference type="SUPFAM" id="SSF140459">
    <property type="entry name" value="PE/PPE dimer-like"/>
    <property type="match status" value="1"/>
</dbReference>
<comment type="similarity">
    <text evidence="1">Belongs to the mycobacterial PPE family.</text>
</comment>
<dbReference type="InterPro" id="IPR000030">
    <property type="entry name" value="PPE_dom"/>
</dbReference>
<keyword evidence="5" id="KW-1185">Reference proteome</keyword>
<organism evidence="4 5">
    <name type="scientific">Mycobacterium paragordonae</name>
    <dbReference type="NCBI Taxonomy" id="1389713"/>
    <lineage>
        <taxon>Bacteria</taxon>
        <taxon>Bacillati</taxon>
        <taxon>Actinomycetota</taxon>
        <taxon>Actinomycetes</taxon>
        <taxon>Mycobacteriales</taxon>
        <taxon>Mycobacteriaceae</taxon>
        <taxon>Mycobacterium</taxon>
    </lineage>
</organism>
<evidence type="ECO:0000259" key="3">
    <source>
        <dbReference type="Pfam" id="PF12484"/>
    </source>
</evidence>
<dbReference type="RefSeq" id="WP_065165495.1">
    <property type="nucleotide sequence ID" value="NZ_BLKX01000001.1"/>
</dbReference>
<evidence type="ECO:0000313" key="4">
    <source>
        <dbReference type="EMBL" id="GFG81877.1"/>
    </source>
</evidence>
<sequence length="415" mass="40388">MIDFAALPPEINSALMYAGAGSGPMLAAAAAWDALAGELQAVAASYGAVVVSLTDGPWQGPSAASMAAAATPQIAWLNGAAEQAAQAGSQAAAAASAYEAAFLATVPPPVVEANRALQAVLLATNFLGQNTAAIAATEAQYLEMWAQDAAAMYGYSGASAAATQLPPLTPQYVATSLSGLGSQVNAQFNALNSAAAAAGLHEIPKALSQLAGVTNTPPWLANPQAALGLTGHTWNATGDGIVLNGMVGDVVEGLTGSATVDASTAFDTYIRMVSPFRLTSTAMKDIDGLFHSAFPAASKAAEGAAKAAEGAAAAIAPTFGSGLGNALGGIAGAAGNAAKVGAVSVPASWVSTPAANPITVALNGVGGAAAAEPATAAFGGLPMAPGAGTGRSVANFATPRYGFKPTVVVQPPSGG</sequence>
<evidence type="ECO:0000256" key="1">
    <source>
        <dbReference type="ARBA" id="ARBA00010652"/>
    </source>
</evidence>
<dbReference type="PANTHER" id="PTHR46766">
    <property type="entry name" value="GLUTAMINE-RICH PROTEIN 2"/>
    <property type="match status" value="1"/>
</dbReference>
<dbReference type="Gene3D" id="1.20.1260.20">
    <property type="entry name" value="PPE superfamily"/>
    <property type="match status" value="1"/>
</dbReference>
<dbReference type="Pfam" id="PF00823">
    <property type="entry name" value="PPE"/>
    <property type="match status" value="1"/>
</dbReference>
<accession>A0ABQ1CC11</accession>
<feature type="domain" description="PPE" evidence="2">
    <location>
        <begin position="3"/>
        <end position="166"/>
    </location>
</feature>
<dbReference type="Pfam" id="PF12484">
    <property type="entry name" value="PPE-SVP"/>
    <property type="match status" value="1"/>
</dbReference>
<dbReference type="InterPro" id="IPR038332">
    <property type="entry name" value="PPE_sf"/>
</dbReference>
<gene>
    <name evidence="4" type="primary">PPE65</name>
    <name evidence="4" type="ORF">MPRG_51530</name>
</gene>
<feature type="domain" description="PPE family C-terminal" evidence="3">
    <location>
        <begin position="332"/>
        <end position="411"/>
    </location>
</feature>
<proteinExistence type="inferred from homology"/>
<dbReference type="InterPro" id="IPR022171">
    <property type="entry name" value="PPE_C"/>
</dbReference>
<comment type="caution">
    <text evidence="4">The sequence shown here is derived from an EMBL/GenBank/DDBJ whole genome shotgun (WGS) entry which is preliminary data.</text>
</comment>
<evidence type="ECO:0000313" key="5">
    <source>
        <dbReference type="Proteomes" id="UP000465240"/>
    </source>
</evidence>
<dbReference type="PANTHER" id="PTHR46766:SF1">
    <property type="entry name" value="GLUTAMINE-RICH PROTEIN 2"/>
    <property type="match status" value="1"/>
</dbReference>
<protein>
    <submittedName>
        <fullName evidence="4">PPE family protein PPE65</fullName>
    </submittedName>
</protein>
<reference evidence="4 5" key="1">
    <citation type="journal article" date="2019" name="Emerg. Microbes Infect.">
        <title>Comprehensive subspecies identification of 175 nontuberculous mycobacteria species based on 7547 genomic profiles.</title>
        <authorList>
            <person name="Matsumoto Y."/>
            <person name="Kinjo T."/>
            <person name="Motooka D."/>
            <person name="Nabeya D."/>
            <person name="Jung N."/>
            <person name="Uechi K."/>
            <person name="Horii T."/>
            <person name="Iida T."/>
            <person name="Fujita J."/>
            <person name="Nakamura S."/>
        </authorList>
    </citation>
    <scope>NUCLEOTIDE SEQUENCE [LARGE SCALE GENOMIC DNA]</scope>
    <source>
        <strain evidence="4 5">JCM 18565</strain>
    </source>
</reference>